<dbReference type="OrthoDB" id="10259680at2759"/>
<keyword evidence="1" id="KW-0472">Membrane</keyword>
<evidence type="ECO:0000313" key="3">
    <source>
        <dbReference type="Proteomes" id="UP000799444"/>
    </source>
</evidence>
<protein>
    <submittedName>
        <fullName evidence="2">DUF1294-domain-containing protein</fullName>
    </submittedName>
</protein>
<keyword evidence="3" id="KW-1185">Reference proteome</keyword>
<dbReference type="Proteomes" id="UP000799444">
    <property type="component" value="Unassembled WGS sequence"/>
</dbReference>
<accession>A0A9P4QKP9</accession>
<keyword evidence="1" id="KW-0812">Transmembrane</keyword>
<dbReference type="Pfam" id="PF06961">
    <property type="entry name" value="DUF1294"/>
    <property type="match status" value="1"/>
</dbReference>
<gene>
    <name evidence="2" type="ORF">EJ04DRAFT_77809</name>
</gene>
<feature type="transmembrane region" description="Helical" evidence="1">
    <location>
        <begin position="41"/>
        <end position="60"/>
    </location>
</feature>
<dbReference type="AlphaFoldDB" id="A0A9P4QKP9"/>
<sequence length="131" mass="15260">MAPRRPPRRYRPITSATVAGALSLVLPTACLARLAFHSGSYWPLVYTGIMSTVTFLLYGYDKMQARNMEWRVTEVTLHTLELCGGWPGALLGQHFFQHKTRKHTFQIFFWAIVLGWQYIWWAIWSQDIQVQ</sequence>
<dbReference type="EMBL" id="ML996255">
    <property type="protein sequence ID" value="KAF2729122.1"/>
    <property type="molecule type" value="Genomic_DNA"/>
</dbReference>
<name>A0A9P4QKP9_9PLEO</name>
<comment type="caution">
    <text evidence="2">The sequence shown here is derived from an EMBL/GenBank/DDBJ whole genome shotgun (WGS) entry which is preliminary data.</text>
</comment>
<keyword evidence="1" id="KW-1133">Transmembrane helix</keyword>
<feature type="transmembrane region" description="Helical" evidence="1">
    <location>
        <begin position="107"/>
        <end position="124"/>
    </location>
</feature>
<organism evidence="2 3">
    <name type="scientific">Polyplosphaeria fusca</name>
    <dbReference type="NCBI Taxonomy" id="682080"/>
    <lineage>
        <taxon>Eukaryota</taxon>
        <taxon>Fungi</taxon>
        <taxon>Dikarya</taxon>
        <taxon>Ascomycota</taxon>
        <taxon>Pezizomycotina</taxon>
        <taxon>Dothideomycetes</taxon>
        <taxon>Pleosporomycetidae</taxon>
        <taxon>Pleosporales</taxon>
        <taxon>Tetraplosphaeriaceae</taxon>
        <taxon>Polyplosphaeria</taxon>
    </lineage>
</organism>
<reference evidence="2" key="1">
    <citation type="journal article" date="2020" name="Stud. Mycol.">
        <title>101 Dothideomycetes genomes: a test case for predicting lifestyles and emergence of pathogens.</title>
        <authorList>
            <person name="Haridas S."/>
            <person name="Albert R."/>
            <person name="Binder M."/>
            <person name="Bloem J."/>
            <person name="Labutti K."/>
            <person name="Salamov A."/>
            <person name="Andreopoulos B."/>
            <person name="Baker S."/>
            <person name="Barry K."/>
            <person name="Bills G."/>
            <person name="Bluhm B."/>
            <person name="Cannon C."/>
            <person name="Castanera R."/>
            <person name="Culley D."/>
            <person name="Daum C."/>
            <person name="Ezra D."/>
            <person name="Gonzalez J."/>
            <person name="Henrissat B."/>
            <person name="Kuo A."/>
            <person name="Liang C."/>
            <person name="Lipzen A."/>
            <person name="Lutzoni F."/>
            <person name="Magnuson J."/>
            <person name="Mondo S."/>
            <person name="Nolan M."/>
            <person name="Ohm R."/>
            <person name="Pangilinan J."/>
            <person name="Park H.-J."/>
            <person name="Ramirez L."/>
            <person name="Alfaro M."/>
            <person name="Sun H."/>
            <person name="Tritt A."/>
            <person name="Yoshinaga Y."/>
            <person name="Zwiers L.-H."/>
            <person name="Turgeon B."/>
            <person name="Goodwin S."/>
            <person name="Spatafora J."/>
            <person name="Crous P."/>
            <person name="Grigoriev I."/>
        </authorList>
    </citation>
    <scope>NUCLEOTIDE SEQUENCE</scope>
    <source>
        <strain evidence="2">CBS 125425</strain>
    </source>
</reference>
<evidence type="ECO:0000256" key="1">
    <source>
        <dbReference type="SAM" id="Phobius"/>
    </source>
</evidence>
<proteinExistence type="predicted"/>
<evidence type="ECO:0000313" key="2">
    <source>
        <dbReference type="EMBL" id="KAF2729122.1"/>
    </source>
</evidence>
<dbReference type="InterPro" id="IPR010718">
    <property type="entry name" value="DUF1294"/>
</dbReference>